<organism evidence="1 2">
    <name type="scientific">Lactococcus lactis subsp. cremoris</name>
    <name type="common">Streptococcus cremoris</name>
    <dbReference type="NCBI Taxonomy" id="1359"/>
    <lineage>
        <taxon>Bacteria</taxon>
        <taxon>Bacillati</taxon>
        <taxon>Bacillota</taxon>
        <taxon>Bacilli</taxon>
        <taxon>Lactobacillales</taxon>
        <taxon>Streptococcaceae</taxon>
        <taxon>Lactococcus</taxon>
    </lineage>
</organism>
<evidence type="ECO:0000313" key="2">
    <source>
        <dbReference type="Proteomes" id="UP000076519"/>
    </source>
</evidence>
<dbReference type="AlphaFoldDB" id="A0A168DHC2"/>
<reference evidence="1 2" key="1">
    <citation type="submission" date="2015-08" db="EMBL/GenBank/DDBJ databases">
        <title>Draft Genome Sequences of 11 Lactococcus lactis subspecies cremoris strains.</title>
        <authorList>
            <person name="Wels M."/>
            <person name="Backus L."/>
            <person name="Boekhorst J."/>
            <person name="Dijkstra A."/>
            <person name="Beerthuizen M."/>
            <person name="Siezen R."/>
            <person name="Bachmann H."/>
            <person name="Van Hijum S."/>
        </authorList>
    </citation>
    <scope>NUCLEOTIDE SEQUENCE [LARGE SCALE GENOMIC DNA]</scope>
    <source>
        <strain evidence="1 2">KW10</strain>
    </source>
</reference>
<evidence type="ECO:0000313" key="1">
    <source>
        <dbReference type="EMBL" id="KZK07300.1"/>
    </source>
</evidence>
<name>A0A168DHC2_LACLC</name>
<gene>
    <name evidence="1" type="ORF">AB996_0736</name>
</gene>
<accession>A0A168DHC2</accession>
<dbReference type="EMBL" id="LIYF01000014">
    <property type="protein sequence ID" value="KZK07300.1"/>
    <property type="molecule type" value="Genomic_DNA"/>
</dbReference>
<dbReference type="PATRIC" id="fig|1359.32.peg.1518"/>
<comment type="caution">
    <text evidence="1">The sequence shown here is derived from an EMBL/GenBank/DDBJ whole genome shotgun (WGS) entry which is preliminary data.</text>
</comment>
<proteinExistence type="predicted"/>
<sequence length="37" mass="4525">MLKMIKKIIQKFNWFIRLIEQPDALLVYAFDEQLQSI</sequence>
<dbReference type="Proteomes" id="UP000076519">
    <property type="component" value="Unassembled WGS sequence"/>
</dbReference>
<protein>
    <submittedName>
        <fullName evidence="1">Uncharacterized protein</fullName>
    </submittedName>
</protein>